<dbReference type="Gene3D" id="2.170.130.10">
    <property type="entry name" value="TonB-dependent receptor, plug domain"/>
    <property type="match status" value="1"/>
</dbReference>
<keyword evidence="6" id="KW-0408">Iron</keyword>
<evidence type="ECO:0000256" key="8">
    <source>
        <dbReference type="ARBA" id="ARBA00023136"/>
    </source>
</evidence>
<feature type="domain" description="Secretin/TonB short N-terminal" evidence="13">
    <location>
        <begin position="52"/>
        <end position="103"/>
    </location>
</feature>
<evidence type="ECO:0000256" key="7">
    <source>
        <dbReference type="ARBA" id="ARBA00023077"/>
    </source>
</evidence>
<comment type="similarity">
    <text evidence="10 11">Belongs to the TonB-dependent receptor family.</text>
</comment>
<comment type="caution">
    <text evidence="14">The sequence shown here is derived from an EMBL/GenBank/DDBJ whole genome shotgun (WGS) entry which is preliminary data.</text>
</comment>
<dbReference type="InterPro" id="IPR011662">
    <property type="entry name" value="Secretin/TonB_short_N"/>
</dbReference>
<dbReference type="Pfam" id="PF07660">
    <property type="entry name" value="STN"/>
    <property type="match status" value="1"/>
</dbReference>
<keyword evidence="9 10" id="KW-0998">Cell outer membrane</keyword>
<dbReference type="PROSITE" id="PS52016">
    <property type="entry name" value="TONB_DEPENDENT_REC_3"/>
    <property type="match status" value="1"/>
</dbReference>
<feature type="signal peptide" evidence="12">
    <location>
        <begin position="1"/>
        <end position="25"/>
    </location>
</feature>
<comment type="subcellular location">
    <subcellularLocation>
        <location evidence="1 10">Cell outer membrane</location>
        <topology evidence="1 10">Multi-pass membrane protein</topology>
    </subcellularLocation>
</comment>
<keyword evidence="2 10" id="KW-0813">Transport</keyword>
<dbReference type="InterPro" id="IPR039426">
    <property type="entry name" value="TonB-dep_rcpt-like"/>
</dbReference>
<evidence type="ECO:0000313" key="14">
    <source>
        <dbReference type="EMBL" id="MFC5345568.1"/>
    </source>
</evidence>
<evidence type="ECO:0000256" key="5">
    <source>
        <dbReference type="ARBA" id="ARBA00022692"/>
    </source>
</evidence>
<feature type="chain" id="PRO_5047382221" evidence="12">
    <location>
        <begin position="26"/>
        <end position="852"/>
    </location>
</feature>
<dbReference type="EMBL" id="JBHSLF010000050">
    <property type="protein sequence ID" value="MFC5345568.1"/>
    <property type="molecule type" value="Genomic_DNA"/>
</dbReference>
<dbReference type="Gene3D" id="2.40.170.20">
    <property type="entry name" value="TonB-dependent receptor, beta-barrel domain"/>
    <property type="match status" value="1"/>
</dbReference>
<dbReference type="Pfam" id="PF07715">
    <property type="entry name" value="Plug"/>
    <property type="match status" value="1"/>
</dbReference>
<reference evidence="15" key="1">
    <citation type="journal article" date="2019" name="Int. J. Syst. Evol. Microbiol.">
        <title>The Global Catalogue of Microorganisms (GCM) 10K type strain sequencing project: providing services to taxonomists for standard genome sequencing and annotation.</title>
        <authorList>
            <consortium name="The Broad Institute Genomics Platform"/>
            <consortium name="The Broad Institute Genome Sequencing Center for Infectious Disease"/>
            <person name="Wu L."/>
            <person name="Ma J."/>
        </authorList>
    </citation>
    <scope>NUCLEOTIDE SEQUENCE [LARGE SCALE GENOMIC DNA]</scope>
    <source>
        <strain evidence="15">JCM 12125</strain>
    </source>
</reference>
<dbReference type="InterPro" id="IPR036942">
    <property type="entry name" value="Beta-barrel_TonB_sf"/>
</dbReference>
<keyword evidence="8 10" id="KW-0472">Membrane</keyword>
<evidence type="ECO:0000256" key="1">
    <source>
        <dbReference type="ARBA" id="ARBA00004571"/>
    </source>
</evidence>
<evidence type="ECO:0000256" key="9">
    <source>
        <dbReference type="ARBA" id="ARBA00023237"/>
    </source>
</evidence>
<keyword evidence="14" id="KW-0675">Receptor</keyword>
<keyword evidence="12" id="KW-0732">Signal</keyword>
<dbReference type="InterPro" id="IPR037066">
    <property type="entry name" value="Plug_dom_sf"/>
</dbReference>
<keyword evidence="4" id="KW-0406">Ion transport</keyword>
<dbReference type="PANTHER" id="PTHR47234">
    <property type="match status" value="1"/>
</dbReference>
<keyword evidence="3 10" id="KW-1134">Transmembrane beta strand</keyword>
<evidence type="ECO:0000256" key="10">
    <source>
        <dbReference type="PROSITE-ProRule" id="PRU01360"/>
    </source>
</evidence>
<dbReference type="InterPro" id="IPR012910">
    <property type="entry name" value="Plug_dom"/>
</dbReference>
<evidence type="ECO:0000313" key="15">
    <source>
        <dbReference type="Proteomes" id="UP001596152"/>
    </source>
</evidence>
<evidence type="ECO:0000256" key="3">
    <source>
        <dbReference type="ARBA" id="ARBA00022452"/>
    </source>
</evidence>
<evidence type="ECO:0000256" key="11">
    <source>
        <dbReference type="RuleBase" id="RU003357"/>
    </source>
</evidence>
<dbReference type="InterPro" id="IPR000531">
    <property type="entry name" value="Beta-barrel_TonB"/>
</dbReference>
<protein>
    <submittedName>
        <fullName evidence="14">TonB-dependent receptor domain-containing protein</fullName>
    </submittedName>
</protein>
<evidence type="ECO:0000256" key="6">
    <source>
        <dbReference type="ARBA" id="ARBA00023004"/>
    </source>
</evidence>
<evidence type="ECO:0000256" key="12">
    <source>
        <dbReference type="SAM" id="SignalP"/>
    </source>
</evidence>
<keyword evidence="15" id="KW-1185">Reference proteome</keyword>
<gene>
    <name evidence="14" type="ORF">ACFPIE_16755</name>
</gene>
<name>A0ABW0FXC5_9CAUL</name>
<dbReference type="Gene3D" id="3.55.50.30">
    <property type="match status" value="1"/>
</dbReference>
<proteinExistence type="inferred from homology"/>
<accession>A0ABW0FXC5</accession>
<dbReference type="SMART" id="SM00965">
    <property type="entry name" value="STN"/>
    <property type="match status" value="1"/>
</dbReference>
<evidence type="ECO:0000259" key="13">
    <source>
        <dbReference type="SMART" id="SM00965"/>
    </source>
</evidence>
<dbReference type="Proteomes" id="UP001596152">
    <property type="component" value="Unassembled WGS sequence"/>
</dbReference>
<dbReference type="Pfam" id="PF00593">
    <property type="entry name" value="TonB_dep_Rec_b-barrel"/>
    <property type="match status" value="1"/>
</dbReference>
<evidence type="ECO:0000256" key="2">
    <source>
        <dbReference type="ARBA" id="ARBA00022448"/>
    </source>
</evidence>
<keyword evidence="4" id="KW-0410">Iron transport</keyword>
<dbReference type="SUPFAM" id="SSF56935">
    <property type="entry name" value="Porins"/>
    <property type="match status" value="1"/>
</dbReference>
<dbReference type="PANTHER" id="PTHR47234:SF3">
    <property type="entry name" value="SECRETIN_TONB SHORT N-TERMINAL DOMAIN-CONTAINING PROTEIN"/>
    <property type="match status" value="1"/>
</dbReference>
<dbReference type="RefSeq" id="WP_374036557.1">
    <property type="nucleotide sequence ID" value="NZ_CP169082.1"/>
</dbReference>
<keyword evidence="7 11" id="KW-0798">TonB box</keyword>
<keyword evidence="5 10" id="KW-0812">Transmembrane</keyword>
<evidence type="ECO:0000256" key="4">
    <source>
        <dbReference type="ARBA" id="ARBA00022496"/>
    </source>
</evidence>
<organism evidence="14 15">
    <name type="scientific">Brevundimonas staleyi</name>
    <dbReference type="NCBI Taxonomy" id="74326"/>
    <lineage>
        <taxon>Bacteria</taxon>
        <taxon>Pseudomonadati</taxon>
        <taxon>Pseudomonadota</taxon>
        <taxon>Alphaproteobacteria</taxon>
        <taxon>Caulobacterales</taxon>
        <taxon>Caulobacteraceae</taxon>
        <taxon>Brevundimonas</taxon>
    </lineage>
</organism>
<sequence>MHNHHSLLGGTAFAVVVAAAGLAVAQPATHDFNIPSQDLASALQAYSRVTREQIVFDNQRTAGRVSAAVVGRYTTEEALRRLLAGTGLSVRRGSSGVLMVVSGAPAQSEAASVELDEILVTGSRIRGGITASPVITTTRDDIRNAGHTDLGEVIRSIPQNYAGGQNPGVTQAGGITNQNVTGGSALNLRGLGPDATLTLLNGRRLSYGGANQAVDVSSIPVAAIDRIEIITDGASALYGSDAVAGVANIILRQDFEGLELSGRVGAATDGGFEQYQLSATVGRKWEGGAVLLAYDRQDQGAILAGDRDYLDHMLDVTEIYSPSEHHALLLSGHQAIGPSLTGRLDLVYLDRLSTTYTLDSGQENTSTRDVTSFTLSPSLEIRLPADWTGVVSGTYSEDETLSYQTAVTSDGTVLADYENCHCNRAASGEISAEGPVLALPGGDLRLALGAGIRRNDYVSRRTYPAVTTPPSTKGDRTGRYAFLEANAPLVSPGQEVAGIYRLTFNAAARYESYEQLGDVLTPKVGLLYDPTSEISLRATWGQSFKAPTLQHEFSSQIAALYPASFFGATGYPANATVIFMNGGGGQLAPERAETTSFGAVYTPRALPGLRLGATYFDIDYTDRSIQPIQNAALVFPDSNWARFLTRDPSPGQQAALIAGTNRALFNVSGFPYDPALVAGIVDNRYTNVARQTAQGIDLDASYRRDLAGGEATFSATATWLETNQQNGPGVPLFETSGDIFYPTDFRARAGVVWTGGALTLGGFVNHVAGVRNTQLTPPETGDGFTTVDVTARHQFAPGDAPWSGLELGLSVSNLFDTAPPITPSPYDFVVNYDSTNYSAIGRYVSLSLTRRW</sequence>